<dbReference type="InterPro" id="IPR029240">
    <property type="entry name" value="MMS19_N"/>
</dbReference>
<dbReference type="SUPFAM" id="SSF48371">
    <property type="entry name" value="ARM repeat"/>
    <property type="match status" value="2"/>
</dbReference>
<dbReference type="EMBL" id="SPOF01000014">
    <property type="protein sequence ID" value="TIB13474.1"/>
    <property type="molecule type" value="Genomic_DNA"/>
</dbReference>
<feature type="domain" description="MMS19 C-terminal" evidence="6">
    <location>
        <begin position="539"/>
        <end position="979"/>
    </location>
</feature>
<keyword evidence="5" id="KW-0234">DNA repair</keyword>
<dbReference type="GO" id="GO:0051604">
    <property type="term" value="P:protein maturation"/>
    <property type="evidence" value="ECO:0007669"/>
    <property type="project" value="UniProtKB-UniRule"/>
</dbReference>
<keyword evidence="5" id="KW-0227">DNA damage</keyword>
<reference evidence="8 9" key="1">
    <citation type="submission" date="2019-03" db="EMBL/GenBank/DDBJ databases">
        <title>Sequencing 23 genomes of Wallemia ichthyophaga.</title>
        <authorList>
            <person name="Gostincar C."/>
        </authorList>
    </citation>
    <scope>NUCLEOTIDE SEQUENCE [LARGE SCALE GENOMIC DNA]</scope>
    <source>
        <strain evidence="8 9">EXF-8621</strain>
    </source>
</reference>
<keyword evidence="4 5" id="KW-0539">Nucleus</keyword>
<evidence type="ECO:0000259" key="7">
    <source>
        <dbReference type="Pfam" id="PF14500"/>
    </source>
</evidence>
<sequence>MEIGRSIRNYISIGDENGLRDVINRVKDGHSTLTQLIKNLGEYLIHEEDQVRFKGVNVLNEVIRNITATSINRQATQTLLNFFIDKLSDLSVIAPTLESLITLSTLNSFGSLEANNLVNSLFNTLNPSQFIQPIRYSFYNLIDSLLNRHRSTLKALGGSFLSGYISSIKGEKDPRNLMLIFGMNTVILIEFDTMSHSESLFDVIFCYFPITFKPPPDDPYGISTDDLRFALRQNICSSPHFAQQAIPLLIDKLTATSGPVKRDTLLTITHALPVYGFGHVSQKSRSLWDAISIEILYSTDTHTENVALDSLQSLIKTLYPDTHPTELLNATELPGIANLIFDVCHDAIKQPEKSKSTPAIKILATLIQSSPATLARPLTHSTLIPLLELFAVPADPTQPPPILNHIHAILVALSKVYADQGRSFLHDNPINPSLKEQLNNTLTSTINNKPLRSPALAAFTQTLHIHGYWDFNVDGVQIANILIDFVKDPNQDPHVRLVAIEGLLCLGQDILHNIVLPSLLTSIPTSVDSSTDWKPIRAILASITALAVDGALFEDFVLGVEAKMNQVSGDSLNLAYVNILLSTLLVIIEEKAAKKHQDISQYTCSILSKLFVFFVIAHPGSVNETRLVATASRLIQAIVRSFDVSQQQILARHVMNALINGYWQGLLGTEDDIIHQPPLSTNSTHRAFFPLLASALIPIKREVNLPLASESVSELQSLSEFATTLTRWSMQSASTPTQQIASQHLLANLTNKRIESLSEYTTHLLGEWPERTSAESSANSIFLIIIQWIAKGALCRNHALGVEFVTKLLDLITSHSVYADRVAGVIGAIADDSNDGVLDRKRSNGVSSLLHKQRFFDVIFPVVVERYESAASRSEDTTSAKYLATLAHLIQHMPKSLALAKLPQIFPILLIALSLNDAALRSSVIETITVLILTEETIAHTVQQHMSSLITSLLSFSTDSERSSVRLRVSALKLLGVFPHVIRKDILEQFKLQIVRQLVVALDDPIKLVRKEAVDAREFWLQV</sequence>
<dbReference type="Pfam" id="PF14500">
    <property type="entry name" value="MMS19_N"/>
    <property type="match status" value="1"/>
</dbReference>
<proteinExistence type="inferred from homology"/>
<evidence type="ECO:0000256" key="1">
    <source>
        <dbReference type="ARBA" id="ARBA00004123"/>
    </source>
</evidence>
<accession>A0A4T0I7Q3</accession>
<evidence type="ECO:0000256" key="2">
    <source>
        <dbReference type="ARBA" id="ARBA00009340"/>
    </source>
</evidence>
<evidence type="ECO:0000256" key="5">
    <source>
        <dbReference type="RuleBase" id="RU367072"/>
    </source>
</evidence>
<dbReference type="InterPro" id="IPR011989">
    <property type="entry name" value="ARM-like"/>
</dbReference>
<comment type="caution">
    <text evidence="8">The sequence shown here is derived from an EMBL/GenBank/DDBJ whole genome shotgun (WGS) entry which is preliminary data.</text>
</comment>
<dbReference type="GO" id="GO:0016226">
    <property type="term" value="P:iron-sulfur cluster assembly"/>
    <property type="evidence" value="ECO:0007669"/>
    <property type="project" value="UniProtKB-UniRule"/>
</dbReference>
<protein>
    <recommendedName>
        <fullName evidence="5">MMS19 nucleotide excision repair protein</fullName>
    </recommendedName>
</protein>
<dbReference type="PANTHER" id="PTHR12891">
    <property type="entry name" value="DNA REPAIR/TRANSCRIPTION PROTEIN MET18/MMS19"/>
    <property type="match status" value="1"/>
</dbReference>
<evidence type="ECO:0000256" key="4">
    <source>
        <dbReference type="ARBA" id="ARBA00023242"/>
    </source>
</evidence>
<comment type="function">
    <text evidence="5">Key component of the cytosolic iron-sulfur protein assembly (CIA) complex, a multiprotein complex that mediates the incorporation of iron-sulfur cluster into apoproteins specifically involved in DNA metabolism and genomic integrity. In the CIA complex, MMS19 acts as an adapter between early-acting CIA components and a subset of cellular target iron-sulfur proteins.</text>
</comment>
<dbReference type="AlphaFoldDB" id="A0A4T0I7Q3"/>
<dbReference type="Proteomes" id="UP000306954">
    <property type="component" value="Unassembled WGS sequence"/>
</dbReference>
<organism evidence="8 9">
    <name type="scientific">Wallemia ichthyophaga</name>
    <dbReference type="NCBI Taxonomy" id="245174"/>
    <lineage>
        <taxon>Eukaryota</taxon>
        <taxon>Fungi</taxon>
        <taxon>Dikarya</taxon>
        <taxon>Basidiomycota</taxon>
        <taxon>Wallemiomycotina</taxon>
        <taxon>Wallemiomycetes</taxon>
        <taxon>Wallemiales</taxon>
        <taxon>Wallemiaceae</taxon>
        <taxon>Wallemia</taxon>
    </lineage>
</organism>
<name>A0A4T0I7Q3_WALIC</name>
<evidence type="ECO:0000259" key="6">
    <source>
        <dbReference type="Pfam" id="PF12460"/>
    </source>
</evidence>
<dbReference type="GO" id="GO:0005634">
    <property type="term" value="C:nucleus"/>
    <property type="evidence" value="ECO:0007669"/>
    <property type="project" value="UniProtKB-SubCell"/>
</dbReference>
<comment type="subcellular location">
    <subcellularLocation>
        <location evidence="1 5">Nucleus</location>
    </subcellularLocation>
</comment>
<dbReference type="Gene3D" id="1.25.10.10">
    <property type="entry name" value="Leucine-rich Repeat Variant"/>
    <property type="match status" value="1"/>
</dbReference>
<evidence type="ECO:0000313" key="9">
    <source>
        <dbReference type="Proteomes" id="UP000306954"/>
    </source>
</evidence>
<keyword evidence="3" id="KW-0677">Repeat</keyword>
<dbReference type="GO" id="GO:0097361">
    <property type="term" value="C:cytosolic [4Fe-4S] assembly targeting complex"/>
    <property type="evidence" value="ECO:0007669"/>
    <property type="project" value="UniProtKB-UniRule"/>
</dbReference>
<evidence type="ECO:0000256" key="3">
    <source>
        <dbReference type="ARBA" id="ARBA00022737"/>
    </source>
</evidence>
<dbReference type="Pfam" id="PF12460">
    <property type="entry name" value="MMS19_C"/>
    <property type="match status" value="1"/>
</dbReference>
<dbReference type="InterPro" id="IPR024687">
    <property type="entry name" value="MMS19_C"/>
</dbReference>
<dbReference type="InterPro" id="IPR039920">
    <property type="entry name" value="MMS19"/>
</dbReference>
<comment type="similarity">
    <text evidence="2 5">Belongs to the MET18/MMS19 family.</text>
</comment>
<dbReference type="GO" id="GO:0006281">
    <property type="term" value="P:DNA repair"/>
    <property type="evidence" value="ECO:0007669"/>
    <property type="project" value="UniProtKB-UniRule"/>
</dbReference>
<dbReference type="InterPro" id="IPR016024">
    <property type="entry name" value="ARM-type_fold"/>
</dbReference>
<dbReference type="PANTHER" id="PTHR12891:SF0">
    <property type="entry name" value="MMS19 NUCLEOTIDE EXCISION REPAIR PROTEIN HOMOLOG"/>
    <property type="match status" value="1"/>
</dbReference>
<gene>
    <name evidence="8" type="ORF">E3P90_01617</name>
</gene>
<evidence type="ECO:0000313" key="8">
    <source>
        <dbReference type="EMBL" id="TIB13474.1"/>
    </source>
</evidence>
<feature type="domain" description="MMS19 N-terminal" evidence="7">
    <location>
        <begin position="37"/>
        <end position="296"/>
    </location>
</feature>